<dbReference type="EMBL" id="JAFEKC020000017">
    <property type="protein sequence ID" value="KAK0509912.1"/>
    <property type="molecule type" value="Genomic_DNA"/>
</dbReference>
<name>A0AA39QVC0_9LECA</name>
<protein>
    <submittedName>
        <fullName evidence="2">Uncharacterized protein</fullName>
    </submittedName>
</protein>
<accession>A0AA39QVC0</accession>
<sequence length="601" mass="67194">MAAVSTYSNGREYNSPRTQDREANHWDFNSSNNQETDSSQQFSPTSQPPQQKLNFNPPPHQSNGPSQSRNRPSTPDRSEQKNPQGATQSQLKSTTNIDPSYLSPYKQSTRPGFNESRSGSEADSLIDLYGHPRSITEKSVGGSSMDRSERPAPQDQYYLDDEDPERSRWIHRDKLAIIESHEMKEAGIKLPPQQLRSISRSKGRREHDLRQEALDMPVEEVEIPIAKERKKQRTRSPVRQEEGAEETAMHEFDLRTPEEIAADNYMESPHSTVQRQPDLRKSSSRIPLPRSSPMPIPQEHIERGTPLPRKRGASGNWTGEENGIAYNKARSRGNSVGSQVLLDDADASYNTPTPISRPGSEGSPTKARTGSNNRPTARGKVSTTRTPDTQQKPRSTSANSPRTPTLPRPKSRSGLEPRPPTAINRPEGEPPWLATMYKPDPRLPPDQQLLPTHAKRLQQEELERAQKEGGKRRLDGKESPQLPPEFSPLAEHTVNGLQPSSRDAEEPSLQEQRGPEWPLSVATPGRNPNQRPLGSPLNTDTSQHGGYSTIPRMKELSPVSQSGNSKPVDPFEKERIAREQEKDRENVKNKKEGGCGCCIVM</sequence>
<feature type="compositionally biased region" description="Polar residues" evidence="1">
    <location>
        <begin position="27"/>
        <end position="37"/>
    </location>
</feature>
<feature type="region of interest" description="Disordered" evidence="1">
    <location>
        <begin position="1"/>
        <end position="166"/>
    </location>
</feature>
<proteinExistence type="predicted"/>
<feature type="region of interest" description="Disordered" evidence="1">
    <location>
        <begin position="185"/>
        <end position="594"/>
    </location>
</feature>
<feature type="compositionally biased region" description="Polar residues" evidence="1">
    <location>
        <begin position="61"/>
        <end position="73"/>
    </location>
</feature>
<evidence type="ECO:0000313" key="2">
    <source>
        <dbReference type="EMBL" id="KAK0509912.1"/>
    </source>
</evidence>
<feature type="compositionally biased region" description="Polar residues" evidence="1">
    <location>
        <begin position="362"/>
        <end position="403"/>
    </location>
</feature>
<feature type="compositionally biased region" description="Basic and acidic residues" evidence="1">
    <location>
        <begin position="238"/>
        <end position="258"/>
    </location>
</feature>
<dbReference type="AlphaFoldDB" id="A0AA39QVC0"/>
<feature type="compositionally biased region" description="Low complexity" evidence="1">
    <location>
        <begin position="38"/>
        <end position="51"/>
    </location>
</feature>
<reference evidence="2" key="1">
    <citation type="submission" date="2023-03" db="EMBL/GenBank/DDBJ databases">
        <title>Complete genome of Cladonia borealis.</title>
        <authorList>
            <person name="Park H."/>
        </authorList>
    </citation>
    <scope>NUCLEOTIDE SEQUENCE</scope>
    <source>
        <strain evidence="2">ANT050790</strain>
    </source>
</reference>
<feature type="compositionally biased region" description="Polar residues" evidence="1">
    <location>
        <begin position="81"/>
        <end position="98"/>
    </location>
</feature>
<evidence type="ECO:0000313" key="3">
    <source>
        <dbReference type="Proteomes" id="UP001166286"/>
    </source>
</evidence>
<keyword evidence="3" id="KW-1185">Reference proteome</keyword>
<comment type="caution">
    <text evidence="2">The sequence shown here is derived from an EMBL/GenBank/DDBJ whole genome shotgun (WGS) entry which is preliminary data.</text>
</comment>
<feature type="compositionally biased region" description="Polar residues" evidence="1">
    <location>
        <begin position="1"/>
        <end position="17"/>
    </location>
</feature>
<evidence type="ECO:0000256" key="1">
    <source>
        <dbReference type="SAM" id="MobiDB-lite"/>
    </source>
</evidence>
<dbReference type="Proteomes" id="UP001166286">
    <property type="component" value="Unassembled WGS sequence"/>
</dbReference>
<organism evidence="2 3">
    <name type="scientific">Cladonia borealis</name>
    <dbReference type="NCBI Taxonomy" id="184061"/>
    <lineage>
        <taxon>Eukaryota</taxon>
        <taxon>Fungi</taxon>
        <taxon>Dikarya</taxon>
        <taxon>Ascomycota</taxon>
        <taxon>Pezizomycotina</taxon>
        <taxon>Lecanoromycetes</taxon>
        <taxon>OSLEUM clade</taxon>
        <taxon>Lecanoromycetidae</taxon>
        <taxon>Lecanorales</taxon>
        <taxon>Lecanorineae</taxon>
        <taxon>Cladoniaceae</taxon>
        <taxon>Cladonia</taxon>
    </lineage>
</organism>
<feature type="compositionally biased region" description="Polar residues" evidence="1">
    <location>
        <begin position="526"/>
        <end position="546"/>
    </location>
</feature>
<feature type="compositionally biased region" description="Basic and acidic residues" evidence="1">
    <location>
        <begin position="457"/>
        <end position="478"/>
    </location>
</feature>
<gene>
    <name evidence="2" type="ORF">JMJ35_007306</name>
</gene>
<feature type="compositionally biased region" description="Basic and acidic residues" evidence="1">
    <location>
        <begin position="569"/>
        <end position="593"/>
    </location>
</feature>
<feature type="compositionally biased region" description="Polar residues" evidence="1">
    <location>
        <begin position="105"/>
        <end position="121"/>
    </location>
</feature>